<organism evidence="1 2">
    <name type="scientific">Chryseobacterium turcicum</name>
    <dbReference type="NCBI Taxonomy" id="2898076"/>
    <lineage>
        <taxon>Bacteria</taxon>
        <taxon>Pseudomonadati</taxon>
        <taxon>Bacteroidota</taxon>
        <taxon>Flavobacteriia</taxon>
        <taxon>Flavobacteriales</taxon>
        <taxon>Weeksellaceae</taxon>
        <taxon>Chryseobacterium group</taxon>
        <taxon>Chryseobacterium</taxon>
    </lineage>
</organism>
<protein>
    <submittedName>
        <fullName evidence="1">Uncharacterized protein</fullName>
    </submittedName>
</protein>
<proteinExistence type="predicted"/>
<gene>
    <name evidence="1" type="ORF">LO744_20005</name>
</gene>
<dbReference type="EMBL" id="JAJNAY010000003">
    <property type="protein sequence ID" value="MCD1119131.1"/>
    <property type="molecule type" value="Genomic_DNA"/>
</dbReference>
<sequence>MAKNIGILASISWNSNSWQDQATPSDIAKSNFDYVKANGWMHEDLNFGHRKYPLEENGTYIAYTPQFNTLPSLEESKYVGIVFLKSFNYHKNKNFIVGCYAFPDIGRFVRSADEEKYNVYDFGNIRATPENIILFSTPMPITDEICSIKGYLPKGKKLGKMGYNYLEYSNVLKILDEATRLNRDKNLDSIKYKFLTDGRYKF</sequence>
<keyword evidence="2" id="KW-1185">Reference proteome</keyword>
<reference evidence="1" key="1">
    <citation type="submission" date="2021-11" db="EMBL/GenBank/DDBJ databases">
        <title>Description of novel Chryseobacterium species.</title>
        <authorList>
            <person name="Saticioglu I.B."/>
            <person name="Ay H."/>
            <person name="Altun S."/>
            <person name="Duman M."/>
        </authorList>
    </citation>
    <scope>NUCLEOTIDE SEQUENCE</scope>
    <source>
        <strain evidence="1">C-17</strain>
    </source>
</reference>
<dbReference type="Proteomes" id="UP001108025">
    <property type="component" value="Unassembled WGS sequence"/>
</dbReference>
<accession>A0A9Q3V6F1</accession>
<evidence type="ECO:0000313" key="2">
    <source>
        <dbReference type="Proteomes" id="UP001108025"/>
    </source>
</evidence>
<dbReference type="RefSeq" id="WP_230672604.1">
    <property type="nucleotide sequence ID" value="NZ_JAJNAY010000003.1"/>
</dbReference>
<name>A0A9Q3V6F1_9FLAO</name>
<dbReference type="AlphaFoldDB" id="A0A9Q3V6F1"/>
<comment type="caution">
    <text evidence="1">The sequence shown here is derived from an EMBL/GenBank/DDBJ whole genome shotgun (WGS) entry which is preliminary data.</text>
</comment>
<evidence type="ECO:0000313" key="1">
    <source>
        <dbReference type="EMBL" id="MCD1119131.1"/>
    </source>
</evidence>